<accession>A0AAV1A2N8</accession>
<evidence type="ECO:0000313" key="2">
    <source>
        <dbReference type="EMBL" id="CAI8604294.1"/>
    </source>
</evidence>
<evidence type="ECO:0000256" key="1">
    <source>
        <dbReference type="SAM" id="MobiDB-lite"/>
    </source>
</evidence>
<feature type="region of interest" description="Disordered" evidence="1">
    <location>
        <begin position="64"/>
        <end position="104"/>
    </location>
</feature>
<evidence type="ECO:0000313" key="3">
    <source>
        <dbReference type="Proteomes" id="UP001157006"/>
    </source>
</evidence>
<sequence>MLPVPSACNELLSEKGIRKPEPQNIITSTSSTIVHIFWRRTPRPTETSSDATLPFSEPIVQPSLLHLPRPNSFTDTKPSFAQKHRRLSGIADVKPSPDPISSIP</sequence>
<organism evidence="2 3">
    <name type="scientific">Vicia faba</name>
    <name type="common">Broad bean</name>
    <name type="synonym">Faba vulgaris</name>
    <dbReference type="NCBI Taxonomy" id="3906"/>
    <lineage>
        <taxon>Eukaryota</taxon>
        <taxon>Viridiplantae</taxon>
        <taxon>Streptophyta</taxon>
        <taxon>Embryophyta</taxon>
        <taxon>Tracheophyta</taxon>
        <taxon>Spermatophyta</taxon>
        <taxon>Magnoliopsida</taxon>
        <taxon>eudicotyledons</taxon>
        <taxon>Gunneridae</taxon>
        <taxon>Pentapetalae</taxon>
        <taxon>rosids</taxon>
        <taxon>fabids</taxon>
        <taxon>Fabales</taxon>
        <taxon>Fabaceae</taxon>
        <taxon>Papilionoideae</taxon>
        <taxon>50 kb inversion clade</taxon>
        <taxon>NPAAA clade</taxon>
        <taxon>Hologalegina</taxon>
        <taxon>IRL clade</taxon>
        <taxon>Fabeae</taxon>
        <taxon>Vicia</taxon>
    </lineage>
</organism>
<protein>
    <submittedName>
        <fullName evidence="2">Uncharacterized protein</fullName>
    </submittedName>
</protein>
<keyword evidence="3" id="KW-1185">Reference proteome</keyword>
<dbReference type="Proteomes" id="UP001157006">
    <property type="component" value="Chromosome 3"/>
</dbReference>
<name>A0AAV1A2N8_VICFA</name>
<dbReference type="AlphaFoldDB" id="A0AAV1A2N8"/>
<dbReference type="EMBL" id="OX451738">
    <property type="protein sequence ID" value="CAI8604294.1"/>
    <property type="molecule type" value="Genomic_DNA"/>
</dbReference>
<reference evidence="2 3" key="1">
    <citation type="submission" date="2023-01" db="EMBL/GenBank/DDBJ databases">
        <authorList>
            <person name="Kreplak J."/>
        </authorList>
    </citation>
    <scope>NUCLEOTIDE SEQUENCE [LARGE SCALE GENOMIC DNA]</scope>
</reference>
<gene>
    <name evidence="2" type="ORF">VFH_III125880</name>
</gene>
<proteinExistence type="predicted"/>